<evidence type="ECO:0000313" key="2">
    <source>
        <dbReference type="Proteomes" id="UP001475781"/>
    </source>
</evidence>
<accession>A0ABZ2VZW6</accession>
<gene>
    <name evidence="1" type="ORF">NLK58_15195</name>
</gene>
<dbReference type="RefSeq" id="WP_117619308.1">
    <property type="nucleotide sequence ID" value="NZ_CP101118.1"/>
</dbReference>
<protein>
    <recommendedName>
        <fullName evidence="3">Integrase catalytic domain-containing protein</fullName>
    </recommendedName>
</protein>
<dbReference type="Proteomes" id="UP001475781">
    <property type="component" value="Chromosome"/>
</dbReference>
<evidence type="ECO:0008006" key="3">
    <source>
        <dbReference type="Google" id="ProtNLM"/>
    </source>
</evidence>
<proteinExistence type="predicted"/>
<dbReference type="EMBL" id="CP101118">
    <property type="protein sequence ID" value="WZF87675.1"/>
    <property type="molecule type" value="Genomic_DNA"/>
</dbReference>
<keyword evidence="2" id="KW-1185">Reference proteome</keyword>
<organism evidence="1 2">
    <name type="scientific">Marinobacter metalliresistant</name>
    <dbReference type="NCBI Taxonomy" id="2961995"/>
    <lineage>
        <taxon>Bacteria</taxon>
        <taxon>Pseudomonadati</taxon>
        <taxon>Pseudomonadota</taxon>
        <taxon>Gammaproteobacteria</taxon>
        <taxon>Pseudomonadales</taxon>
        <taxon>Marinobacteraceae</taxon>
        <taxon>Marinobacter</taxon>
    </lineage>
</organism>
<evidence type="ECO:0000313" key="1">
    <source>
        <dbReference type="EMBL" id="WZF87675.1"/>
    </source>
</evidence>
<name>A0ABZ2VZW6_9GAMM</name>
<reference evidence="1 2" key="1">
    <citation type="submission" date="2022-07" db="EMBL/GenBank/DDBJ databases">
        <title>A copper resistant bacterium isolated from sediment samples of deep sea hydrothermal areas.</title>
        <authorList>
            <person name="Zeng X."/>
        </authorList>
    </citation>
    <scope>NUCLEOTIDE SEQUENCE [LARGE SCALE GENOMIC DNA]</scope>
    <source>
        <strain evidence="2">CuT 6</strain>
    </source>
</reference>
<sequence>MDSSNSPDLQTELLIYQAWYNRLRPHQNLDGLTPKEVFRGKRHKDTEPLWASAWDGVLTGYYFPD</sequence>